<proteinExistence type="predicted"/>
<dbReference type="OrthoDB" id="2200103at2759"/>
<evidence type="ECO:0000313" key="3">
    <source>
        <dbReference type="Proteomes" id="UP000016927"/>
    </source>
</evidence>
<sequence length="172" mass="20775">MTSNKSTMNNKNNGKKNVLLDSDDEQDTKKIDEGWKQNVKKYTILSNLQIEKLESEFIKKRLKPTRNNIKKVSQSLKIPFKRALDYFNNRFKIIDNKMMNYTQKGIEALEKIDKKVNDVWEDYLEYDRMIEEKEYYEREEEYRNRGNGIREDVEESGYRNNDKGNDDHYKHN</sequence>
<evidence type="ECO:0000313" key="2">
    <source>
        <dbReference type="EMBL" id="EOB14387.1"/>
    </source>
</evidence>
<dbReference type="HOGENOM" id="CLU_1555708_0_0_1"/>
<dbReference type="Proteomes" id="UP000016927">
    <property type="component" value="Unassembled WGS sequence"/>
</dbReference>
<dbReference type="EMBL" id="KB908936">
    <property type="protein sequence ID" value="EOB14387.1"/>
    <property type="molecule type" value="Genomic_DNA"/>
</dbReference>
<evidence type="ECO:0008006" key="4">
    <source>
        <dbReference type="Google" id="ProtNLM"/>
    </source>
</evidence>
<organism evidence="2 3">
    <name type="scientific">Nosema bombycis (strain CQ1 / CVCC 102059)</name>
    <name type="common">Microsporidian parasite</name>
    <name type="synonym">Pebrine of silkworm</name>
    <dbReference type="NCBI Taxonomy" id="578461"/>
    <lineage>
        <taxon>Eukaryota</taxon>
        <taxon>Fungi</taxon>
        <taxon>Fungi incertae sedis</taxon>
        <taxon>Microsporidia</taxon>
        <taxon>Nosematidae</taxon>
        <taxon>Nosema</taxon>
    </lineage>
</organism>
<reference evidence="2 3" key="1">
    <citation type="journal article" date="2013" name="BMC Genomics">
        <title>Comparative genomics of parasitic silkworm microsporidia reveal an association between genome expansion and host adaptation.</title>
        <authorList>
            <person name="Pan G."/>
            <person name="Xu J."/>
            <person name="Li T."/>
            <person name="Xia Q."/>
            <person name="Liu S.L."/>
            <person name="Zhang G."/>
            <person name="Li S."/>
            <person name="Li C."/>
            <person name="Liu H."/>
            <person name="Yang L."/>
            <person name="Liu T."/>
            <person name="Zhang X."/>
            <person name="Wu Z."/>
            <person name="Fan W."/>
            <person name="Dang X."/>
            <person name="Xiang H."/>
            <person name="Tao M."/>
            <person name="Li Y."/>
            <person name="Hu J."/>
            <person name="Li Z."/>
            <person name="Lin L."/>
            <person name="Luo J."/>
            <person name="Geng L."/>
            <person name="Wang L."/>
            <person name="Long M."/>
            <person name="Wan Y."/>
            <person name="He N."/>
            <person name="Zhang Z."/>
            <person name="Lu C."/>
            <person name="Keeling P.J."/>
            <person name="Wang J."/>
            <person name="Xiang Z."/>
            <person name="Zhou Z."/>
        </authorList>
    </citation>
    <scope>NUCLEOTIDE SEQUENCE [LARGE SCALE GENOMIC DNA]</scope>
    <source>
        <strain evidence="3">CQ1 / CVCC 102059</strain>
    </source>
</reference>
<dbReference type="VEuPathDB" id="MicrosporidiaDB:NBO_28g0026"/>
<keyword evidence="3" id="KW-1185">Reference proteome</keyword>
<protein>
    <recommendedName>
        <fullName evidence="4">Homeobox domain-containing protein</fullName>
    </recommendedName>
</protein>
<dbReference type="AlphaFoldDB" id="R0KW35"/>
<feature type="region of interest" description="Disordered" evidence="1">
    <location>
        <begin position="153"/>
        <end position="172"/>
    </location>
</feature>
<evidence type="ECO:0000256" key="1">
    <source>
        <dbReference type="SAM" id="MobiDB-lite"/>
    </source>
</evidence>
<accession>R0KW35</accession>
<feature type="region of interest" description="Disordered" evidence="1">
    <location>
        <begin position="1"/>
        <end position="25"/>
    </location>
</feature>
<name>R0KW35_NOSB1</name>
<gene>
    <name evidence="2" type="ORF">NBO_28g0026</name>
</gene>
<feature type="compositionally biased region" description="Low complexity" evidence="1">
    <location>
        <begin position="1"/>
        <end position="17"/>
    </location>
</feature>